<dbReference type="Proteomes" id="UP000647587">
    <property type="component" value="Unassembled WGS sequence"/>
</dbReference>
<dbReference type="InterPro" id="IPR025295">
    <property type="entry name" value="eCIS_core_dom"/>
</dbReference>
<dbReference type="Pfam" id="PF13699">
    <property type="entry name" value="eCIS_core"/>
    <property type="match status" value="1"/>
</dbReference>
<comment type="caution">
    <text evidence="3">The sequence shown here is derived from an EMBL/GenBank/DDBJ whole genome shotgun (WGS) entry which is preliminary data.</text>
</comment>
<gene>
    <name evidence="3" type="ORF">GCM10008955_14800</name>
</gene>
<keyword evidence="4" id="KW-1185">Reference proteome</keyword>
<feature type="region of interest" description="Disordered" evidence="1">
    <location>
        <begin position="724"/>
        <end position="744"/>
    </location>
</feature>
<organism evidence="3 4">
    <name type="scientific">Deinococcus malanensis</name>
    <dbReference type="NCBI Taxonomy" id="1706855"/>
    <lineage>
        <taxon>Bacteria</taxon>
        <taxon>Thermotogati</taxon>
        <taxon>Deinococcota</taxon>
        <taxon>Deinococci</taxon>
        <taxon>Deinococcales</taxon>
        <taxon>Deinococcaceae</taxon>
        <taxon>Deinococcus</taxon>
    </lineage>
</organism>
<dbReference type="InterPro" id="IPR023346">
    <property type="entry name" value="Lysozyme-like_dom_sf"/>
</dbReference>
<evidence type="ECO:0000256" key="1">
    <source>
        <dbReference type="SAM" id="MobiDB-lite"/>
    </source>
</evidence>
<evidence type="ECO:0000313" key="3">
    <source>
        <dbReference type="EMBL" id="GGK22331.1"/>
    </source>
</evidence>
<dbReference type="SUPFAM" id="SSF53955">
    <property type="entry name" value="Lysozyme-like"/>
    <property type="match status" value="1"/>
</dbReference>
<evidence type="ECO:0000259" key="2">
    <source>
        <dbReference type="Pfam" id="PF13699"/>
    </source>
</evidence>
<dbReference type="SUPFAM" id="SSF54001">
    <property type="entry name" value="Cysteine proteinases"/>
    <property type="match status" value="1"/>
</dbReference>
<dbReference type="RefSeq" id="WP_229780687.1">
    <property type="nucleotide sequence ID" value="NZ_BMPP01000005.1"/>
</dbReference>
<protein>
    <recommendedName>
        <fullName evidence="2">eCIS core domain-containing protein</fullName>
    </recommendedName>
</protein>
<reference evidence="4" key="1">
    <citation type="journal article" date="2019" name="Int. J. Syst. Evol. Microbiol.">
        <title>The Global Catalogue of Microorganisms (GCM) 10K type strain sequencing project: providing services to taxonomists for standard genome sequencing and annotation.</title>
        <authorList>
            <consortium name="The Broad Institute Genomics Platform"/>
            <consortium name="The Broad Institute Genome Sequencing Center for Infectious Disease"/>
            <person name="Wu L."/>
            <person name="Ma J."/>
        </authorList>
    </citation>
    <scope>NUCLEOTIDE SEQUENCE [LARGE SCALE GENOMIC DNA]</scope>
    <source>
        <strain evidence="4">JCM 30331</strain>
    </source>
</reference>
<dbReference type="EMBL" id="BMPP01000005">
    <property type="protein sequence ID" value="GGK22331.1"/>
    <property type="molecule type" value="Genomic_DNA"/>
</dbReference>
<name>A0ABQ2ERL1_9DEIO</name>
<proteinExistence type="predicted"/>
<evidence type="ECO:0000313" key="4">
    <source>
        <dbReference type="Proteomes" id="UP000647587"/>
    </source>
</evidence>
<dbReference type="InterPro" id="IPR038765">
    <property type="entry name" value="Papain-like_cys_pep_sf"/>
</dbReference>
<sequence>MPHLRWLPFYQQGTLSAMTERAARVERKNHRAKLKRSVIPAHTSAGPLQAHLPVLKAHTLRPVRTQVQAASPVLHAGDLGRHEEARLADEQHDVQCQIRELQTTLPPEAVITALQRQKPTPVSVPSQPRTAEEWVTVLRYRAEQIDGKLLDSRQAASFTALQRHVAHTLVEAYRSDRQDPSVRRGAYAAQLTTLQRHPVSAPVARVVLSLMPSTERLALQRAMDDRMLWELAQATQDQAALKLHTLQRRQAELDQQATLPVVQRIQARRGTGNPLPEAVRRHLEQGLNHDLSQVRIHDDAEADKLAKGVNAIAFTTGTDIFFQKGRFNPNTQSGLELLAHEVTHSVQQSRRLVGKGIDPDAGLEQEATRMGRELSHQLIERKVREPARPVDVVQQLSQVNISNSSTTIQRLAQAAQPDSWDLKLVGSLATKNIFMAIRNDRGKLHGNYHYAGNADKMTLEGEIKAGGDAILVERTQDGKATGKFTGKVTGHNESVQYRGIWSSSTREKTFGFSAKYASRLAPLPSKVKDSKNYGGRIGDYEIRMRANFNQGRVSGYYYYAKQGSSHKIKLTGTLTGRKLRLLAGAEIFSADIATSLDQIQGLWELNGKSLPFSIGVESASADSPSSVNPEFISEIMAALPKAMLHDLDRYGNSVMSADFRTNPLYRRNVTMIVEECLKSGVTDRAQIAYIIVTAAHESAMGANMRERLWGSNVTAAQERRYFDNAYGPSGANPTRARKHGNVKEGDGYKYRGRGFVQLTWADNYANWTQKLGQQGYRINGQTPDLVNNPDLVAQNPQIAAAILVQGMREGSFRPAKGPLSQYVGHGRTNFIGARNTVNGDVNTNGIKMGRAAQALFNALQNTKLVSQPDPQERNDLRRKILASALAGLKGSGTVKIAYSCSAWTRQVVTQHVDPNRTLFGASALGTYNAFKKAGLTRAYSGTGDLQPGDILFWDVPPVYWHVAIYTGDGQVAGNHYAIYLQKYKEIKAKGRTMPGTIQFYVGNMAVYDGIDARGTLPLLQVAGKNPAAVATIPDGWRPKP</sequence>
<dbReference type="Gene3D" id="1.10.530.10">
    <property type="match status" value="1"/>
</dbReference>
<dbReference type="Gene3D" id="3.90.1720.10">
    <property type="entry name" value="endopeptidase domain like (from Nostoc punctiforme)"/>
    <property type="match status" value="1"/>
</dbReference>
<accession>A0ABQ2ERL1</accession>
<feature type="domain" description="eCIS core" evidence="2">
    <location>
        <begin position="274"/>
        <end position="350"/>
    </location>
</feature>